<dbReference type="InterPro" id="IPR050695">
    <property type="entry name" value="N-acetylmuramoyl_amidase_3"/>
</dbReference>
<evidence type="ECO:0000313" key="6">
    <source>
        <dbReference type="Proteomes" id="UP000001968"/>
    </source>
</evidence>
<dbReference type="KEGG" id="swo:Swol_0126"/>
<dbReference type="AlphaFoldDB" id="Q0B0M3"/>
<dbReference type="GO" id="GO:0008745">
    <property type="term" value="F:N-acetylmuramoyl-L-alanine amidase activity"/>
    <property type="evidence" value="ECO:0007669"/>
    <property type="project" value="UniProtKB-EC"/>
</dbReference>
<evidence type="ECO:0000256" key="1">
    <source>
        <dbReference type="ARBA" id="ARBA00022801"/>
    </source>
</evidence>
<evidence type="ECO:0000313" key="5">
    <source>
        <dbReference type="EMBL" id="ABI67481.1"/>
    </source>
</evidence>
<feature type="domain" description="SH3b" evidence="4">
    <location>
        <begin position="96"/>
        <end position="159"/>
    </location>
</feature>
<dbReference type="PANTHER" id="PTHR30404">
    <property type="entry name" value="N-ACETYLMURAMOYL-L-ALANINE AMIDASE"/>
    <property type="match status" value="1"/>
</dbReference>
<dbReference type="eggNOG" id="COG3103">
    <property type="taxonomic scope" value="Bacteria"/>
</dbReference>
<dbReference type="SUPFAM" id="SSF53187">
    <property type="entry name" value="Zn-dependent exopeptidases"/>
    <property type="match status" value="1"/>
</dbReference>
<dbReference type="Pfam" id="PF08239">
    <property type="entry name" value="SH3_3"/>
    <property type="match status" value="4"/>
</dbReference>
<dbReference type="SMART" id="SM00646">
    <property type="entry name" value="Ami_3"/>
    <property type="match status" value="1"/>
</dbReference>
<dbReference type="Pfam" id="PF01520">
    <property type="entry name" value="Amidase_3"/>
    <property type="match status" value="1"/>
</dbReference>
<protein>
    <submittedName>
        <fullName evidence="5">N-acetylmuramoyl-L-alanine amidase</fullName>
        <ecNumber evidence="5">3.5.1.28</ecNumber>
    </submittedName>
</protein>
<dbReference type="eggNOG" id="COG4991">
    <property type="taxonomic scope" value="Bacteria"/>
</dbReference>
<dbReference type="GO" id="GO:0009253">
    <property type="term" value="P:peptidoglycan catabolic process"/>
    <property type="evidence" value="ECO:0007669"/>
    <property type="project" value="InterPro"/>
</dbReference>
<accession>Q0B0M3</accession>
<dbReference type="Gene3D" id="3.40.630.40">
    <property type="entry name" value="Zn-dependent exopeptidases"/>
    <property type="match status" value="1"/>
</dbReference>
<dbReference type="HOGENOM" id="CLU_320018_0_0_9"/>
<gene>
    <name evidence="5" type="ordered locus">Swol_0126</name>
</gene>
<name>Q0B0M3_SYNWW</name>
<dbReference type="InterPro" id="IPR003646">
    <property type="entry name" value="SH3-like_bac-type"/>
</dbReference>
<keyword evidence="6" id="KW-1185">Reference proteome</keyword>
<proteinExistence type="predicted"/>
<feature type="domain" description="SH3b" evidence="4">
    <location>
        <begin position="32"/>
        <end position="94"/>
    </location>
</feature>
<keyword evidence="1 5" id="KW-0378">Hydrolase</keyword>
<feature type="compositionally biased region" description="Low complexity" evidence="3">
    <location>
        <begin position="479"/>
        <end position="494"/>
    </location>
</feature>
<dbReference type="CDD" id="cd02696">
    <property type="entry name" value="MurNAc-LAA"/>
    <property type="match status" value="1"/>
</dbReference>
<dbReference type="EC" id="3.5.1.28" evidence="5"/>
<evidence type="ECO:0000259" key="4">
    <source>
        <dbReference type="PROSITE" id="PS51781"/>
    </source>
</evidence>
<dbReference type="SUPFAM" id="SSF55383">
    <property type="entry name" value="Copper amine oxidase, domain N"/>
    <property type="match status" value="1"/>
</dbReference>
<dbReference type="RefSeq" id="WP_011639592.1">
    <property type="nucleotide sequence ID" value="NC_008346.1"/>
</dbReference>
<dbReference type="SMART" id="SM00287">
    <property type="entry name" value="SH3b"/>
    <property type="match status" value="4"/>
</dbReference>
<dbReference type="Gene3D" id="3.30.457.10">
    <property type="entry name" value="Copper amine oxidase-like, N-terminal domain"/>
    <property type="match status" value="1"/>
</dbReference>
<dbReference type="PANTHER" id="PTHR30404:SF0">
    <property type="entry name" value="N-ACETYLMURAMOYL-L-ALANINE AMIDASE AMIC"/>
    <property type="match status" value="1"/>
</dbReference>
<feature type="domain" description="SH3b" evidence="4">
    <location>
        <begin position="188"/>
        <end position="252"/>
    </location>
</feature>
<dbReference type="Proteomes" id="UP000001968">
    <property type="component" value="Chromosome"/>
</dbReference>
<dbReference type="InterPro" id="IPR012854">
    <property type="entry name" value="Cu_amine_oxidase-like_N"/>
</dbReference>
<feature type="region of interest" description="Disordered" evidence="3">
    <location>
        <begin position="477"/>
        <end position="501"/>
    </location>
</feature>
<dbReference type="STRING" id="335541.Swol_0126"/>
<reference evidence="6" key="1">
    <citation type="journal article" date="2010" name="Environ. Microbiol.">
        <title>The genome of Syntrophomonas wolfei: new insights into syntrophic metabolism and biohydrogen production.</title>
        <authorList>
            <person name="Sieber J.R."/>
            <person name="Sims D.R."/>
            <person name="Han C."/>
            <person name="Kim E."/>
            <person name="Lykidis A."/>
            <person name="Lapidus A.L."/>
            <person name="McDonnald E."/>
            <person name="Rohlin L."/>
            <person name="Culley D.E."/>
            <person name="Gunsalus R."/>
            <person name="McInerney M.J."/>
        </authorList>
    </citation>
    <scope>NUCLEOTIDE SEQUENCE [LARGE SCALE GENOMIC DNA]</scope>
    <source>
        <strain evidence="6">DSM 2245B / Goettingen</strain>
    </source>
</reference>
<dbReference type="InterPro" id="IPR036582">
    <property type="entry name" value="Mao_N_sf"/>
</dbReference>
<dbReference type="PROSITE" id="PS51781">
    <property type="entry name" value="SH3B"/>
    <property type="match status" value="3"/>
</dbReference>
<dbReference type="EMBL" id="CP000448">
    <property type="protein sequence ID" value="ABI67481.1"/>
    <property type="molecule type" value="Genomic_DNA"/>
</dbReference>
<evidence type="ECO:0000256" key="3">
    <source>
        <dbReference type="SAM" id="MobiDB-lite"/>
    </source>
</evidence>
<sequence length="907" mass="97081">MKKALHIFNYTVLFSIFFSLILILAWAQSSPAATAVIKGSVVNIRQGPGTGHEIAGTLYQNTEVAILESKDGWKKIQHGSLNGWVADSLLQVKKEEIRLQVTADKANLRSGPSTSSSQVGQLRQGDSLILLDVEGEWYKVQVPGGSSAYIASFLVSKTAVAANSSSTPAAGSQPETAATVPASSPAPAVTRQVEVISGPINIRSGPGESYPKLGSIDEKTVYPVISKEGEWYKIRLANGSDAYVAGWLVKESSMASSTVIPPAAASGSSAATGGTAAGSTAPRVFLDGQALSFEVPPIIENDRTLVPLRAIFEALGATVDWDNATRTVTSRKGSTTVVLAIGSLAPTVNGQVRQLDVPAKIVADRTLAPLRFVGEAFGSTVDWEGSTRTINIKSPPAPGAPSVGSGKKAVAVTVNKEIINLRSGPSTGHAQLDQARSGERMQVLAAQDGWYQVSRGGKIAWVSGEVVDVAWQENEPEAVPVTTSPGTPGNSSSELPPPASPENIRILSSKDETGLKIIIGSGVELKGRLEESGNNLRYYFTGRSIEGNTIIRENIAGEILEVKAEQQGEDAVIYISIPANLKYRSASEEGGKKETIIISNFITGIERKTFGSKGERIILKTVLPLDYSSEQQGTQMKIKLPFLLKGSAPSEYSFDSQLMQHLQLSESEVNGTQGMVLAIETKNPAKFAFGKSAEGNQLHILFVDQSDVQQLGSAIVIDPGHGGKETGTIGSWLKEKEPNLDISLKVAALLRQRGMEIVLTRDDDSYVSLEERADIANLYNARLFVSIHNNASQNNPAAQGSETHYYAPLDNPELFMQSAERCRLATCIQEQLVSKLRRVDRGVKTGPSSNFSVLRNTRMPSALAEVVFLSNTEEEQLLQQDYFRTLAAEAIADGITQYCGGSAEIKL</sequence>
<dbReference type="Gene3D" id="2.30.30.40">
    <property type="entry name" value="SH3 Domains"/>
    <property type="match status" value="4"/>
</dbReference>
<dbReference type="GO" id="GO:0030288">
    <property type="term" value="C:outer membrane-bounded periplasmic space"/>
    <property type="evidence" value="ECO:0007669"/>
    <property type="project" value="TreeGrafter"/>
</dbReference>
<feature type="region of interest" description="Disordered" evidence="3">
    <location>
        <begin position="164"/>
        <end position="184"/>
    </location>
</feature>
<organism evidence="5 6">
    <name type="scientific">Syntrophomonas wolfei subsp. wolfei (strain DSM 2245B / Goettingen)</name>
    <dbReference type="NCBI Taxonomy" id="335541"/>
    <lineage>
        <taxon>Bacteria</taxon>
        <taxon>Bacillati</taxon>
        <taxon>Bacillota</taxon>
        <taxon>Clostridia</taxon>
        <taxon>Eubacteriales</taxon>
        <taxon>Syntrophomonadaceae</taxon>
        <taxon>Syntrophomonas</taxon>
    </lineage>
</organism>
<evidence type="ECO:0000256" key="2">
    <source>
        <dbReference type="ARBA" id="ARBA00023316"/>
    </source>
</evidence>
<dbReference type="Pfam" id="PF07833">
    <property type="entry name" value="Cu_amine_oxidN1"/>
    <property type="match status" value="1"/>
</dbReference>
<dbReference type="InterPro" id="IPR002508">
    <property type="entry name" value="MurNAc-LAA_cat"/>
</dbReference>
<dbReference type="eggNOG" id="COG0860">
    <property type="taxonomic scope" value="Bacteria"/>
</dbReference>
<dbReference type="GO" id="GO:0071555">
    <property type="term" value="P:cell wall organization"/>
    <property type="evidence" value="ECO:0007669"/>
    <property type="project" value="UniProtKB-KW"/>
</dbReference>
<keyword evidence="2" id="KW-0961">Cell wall biogenesis/degradation</keyword>
<feature type="compositionally biased region" description="Polar residues" evidence="3">
    <location>
        <begin position="164"/>
        <end position="175"/>
    </location>
</feature>
<dbReference type="OrthoDB" id="9813450at2"/>